<feature type="region of interest" description="Disordered" evidence="1">
    <location>
        <begin position="280"/>
        <end position="300"/>
    </location>
</feature>
<protein>
    <submittedName>
        <fullName evidence="4">Uncharacterized protein</fullName>
    </submittedName>
</protein>
<dbReference type="InterPro" id="IPR024761">
    <property type="entry name" value="TFIIIC_delta_N"/>
</dbReference>
<dbReference type="InterPro" id="IPR024764">
    <property type="entry name" value="TFIIIC_Znf"/>
</dbReference>
<reference evidence="4 5" key="1">
    <citation type="journal article" date="2015" name="BMC Genomics">
        <title>The genome of the truffle-parasite Tolypocladium ophioglossoides and the evolution of antifungal peptaibiotics.</title>
        <authorList>
            <person name="Quandt C.A."/>
            <person name="Bushley K.E."/>
            <person name="Spatafora J.W."/>
        </authorList>
    </citation>
    <scope>NUCLEOTIDE SEQUENCE [LARGE SCALE GENOMIC DNA]</scope>
    <source>
        <strain evidence="4 5">CBS 100239</strain>
    </source>
</reference>
<evidence type="ECO:0000259" key="3">
    <source>
        <dbReference type="Pfam" id="PF12660"/>
    </source>
</evidence>
<dbReference type="EMBL" id="LFRF01000004">
    <property type="protein sequence ID" value="KND93306.1"/>
    <property type="molecule type" value="Genomic_DNA"/>
</dbReference>
<feature type="region of interest" description="Disordered" evidence="1">
    <location>
        <begin position="330"/>
        <end position="363"/>
    </location>
</feature>
<evidence type="ECO:0000313" key="4">
    <source>
        <dbReference type="EMBL" id="KND93306.1"/>
    </source>
</evidence>
<name>A0A0L0NGU1_TOLOC</name>
<accession>A0A0L0NGU1</accession>
<dbReference type="STRING" id="1163406.A0A0L0NGU1"/>
<dbReference type="AlphaFoldDB" id="A0A0L0NGU1"/>
<feature type="compositionally biased region" description="Acidic residues" evidence="1">
    <location>
        <begin position="282"/>
        <end position="300"/>
    </location>
</feature>
<evidence type="ECO:0000256" key="1">
    <source>
        <dbReference type="SAM" id="MobiDB-lite"/>
    </source>
</evidence>
<organism evidence="4 5">
    <name type="scientific">Tolypocladium ophioglossoides (strain CBS 100239)</name>
    <name type="common">Snaketongue truffleclub</name>
    <name type="synonym">Elaphocordyceps ophioglossoides</name>
    <dbReference type="NCBI Taxonomy" id="1163406"/>
    <lineage>
        <taxon>Eukaryota</taxon>
        <taxon>Fungi</taxon>
        <taxon>Dikarya</taxon>
        <taxon>Ascomycota</taxon>
        <taxon>Pezizomycotina</taxon>
        <taxon>Sordariomycetes</taxon>
        <taxon>Hypocreomycetidae</taxon>
        <taxon>Hypocreales</taxon>
        <taxon>Ophiocordycipitaceae</taxon>
        <taxon>Tolypocladium</taxon>
    </lineage>
</organism>
<dbReference type="Pfam" id="PF12657">
    <property type="entry name" value="TFIIIC_delta"/>
    <property type="match status" value="1"/>
</dbReference>
<feature type="domain" description="Transcription factor IIIC 90kDa subunit N-terminal" evidence="2">
    <location>
        <begin position="3"/>
        <end position="332"/>
    </location>
</feature>
<proteinExistence type="predicted"/>
<keyword evidence="5" id="KW-1185">Reference proteome</keyword>
<evidence type="ECO:0000313" key="5">
    <source>
        <dbReference type="Proteomes" id="UP000036947"/>
    </source>
</evidence>
<sequence>MDERIVSFSWAREILPGRGLLAYANDSREIVIMSLQFYSREPEPEGSTRERSVWEICELARFDGGGPHKVVDTEDPDFVPDGSGFSLKWSPWHVSPECRTATLAYIANNHVGFRRVSIHGKWDKGQDPTLRVEQTDTTAICMPLGADAFVEWEDAIWPDGDGHMARGIIATPFVPKPFQVDVCGAPSRPMASHSAGQCSSVYARDDEASTNPITGIIVHHPDPNNKSPAPEYSLVRLSATATNQDWYQTNVSEHDVALPQWAEYVRRHSTRLVPRLAAMEGLESDSDSEDLDDEFTEDEVPMSQVHPHRFRFWGLASSPGDGCTAVLVTQHNTQHPHRRPRSKILFGRRDPTKETTPGKQTGVAKKLTTEGRLWEAYYGNQWDVSDAVLTGTADSLVHQSPLRDLFKDVTAQQRCVYCESRLSISSQESNCENGHSFATCAATGLPIMAPGASRLCAVCGLRCLKGSELSTIAKKYIGLDAVVDLAGDVCGGCGGKFVS</sequence>
<comment type="caution">
    <text evidence="4">The sequence shown here is derived from an EMBL/GenBank/DDBJ whole genome shotgun (WGS) entry which is preliminary data.</text>
</comment>
<dbReference type="Proteomes" id="UP000036947">
    <property type="component" value="Unassembled WGS sequence"/>
</dbReference>
<evidence type="ECO:0000259" key="2">
    <source>
        <dbReference type="Pfam" id="PF12657"/>
    </source>
</evidence>
<dbReference type="Pfam" id="PF12660">
    <property type="entry name" value="zf-TFIIIC"/>
    <property type="match status" value="1"/>
</dbReference>
<feature type="domain" description="Transcription factor IIIC putative zinc-finger" evidence="3">
    <location>
        <begin position="412"/>
        <end position="497"/>
    </location>
</feature>
<dbReference type="OrthoDB" id="192611at2759"/>
<gene>
    <name evidence="4" type="ORF">TOPH_02370</name>
</gene>